<evidence type="ECO:0000256" key="1">
    <source>
        <dbReference type="ARBA" id="ARBA00004123"/>
    </source>
</evidence>
<dbReference type="PROSITE" id="PS00463">
    <property type="entry name" value="ZN2_CY6_FUNGAL_1"/>
    <property type="match status" value="1"/>
</dbReference>
<dbReference type="AlphaFoldDB" id="A0A165AC57"/>
<dbReference type="STRING" id="1328760.A0A165AC57"/>
<keyword evidence="10" id="KW-1185">Reference proteome</keyword>
<evidence type="ECO:0000256" key="3">
    <source>
        <dbReference type="ARBA" id="ARBA00023015"/>
    </source>
</evidence>
<dbReference type="GO" id="GO:0005634">
    <property type="term" value="C:nucleus"/>
    <property type="evidence" value="ECO:0007669"/>
    <property type="project" value="UniProtKB-SubCell"/>
</dbReference>
<dbReference type="InterPro" id="IPR007219">
    <property type="entry name" value="XnlR_reg_dom"/>
</dbReference>
<dbReference type="EMBL" id="KV407463">
    <property type="protein sequence ID" value="KZF20238.1"/>
    <property type="molecule type" value="Genomic_DNA"/>
</dbReference>
<dbReference type="PANTHER" id="PTHR31845">
    <property type="entry name" value="FINGER DOMAIN PROTEIN, PUTATIVE-RELATED"/>
    <property type="match status" value="1"/>
</dbReference>
<accession>A0A165AC57</accession>
<dbReference type="SUPFAM" id="SSF57701">
    <property type="entry name" value="Zn2/Cys6 DNA-binding domain"/>
    <property type="match status" value="1"/>
</dbReference>
<dbReference type="OrthoDB" id="2341546at2759"/>
<name>A0A165AC57_XYLHT</name>
<dbReference type="Gene3D" id="4.10.240.10">
    <property type="entry name" value="Zn(2)-C6 fungal-type DNA-binding domain"/>
    <property type="match status" value="1"/>
</dbReference>
<dbReference type="CDD" id="cd00067">
    <property type="entry name" value="GAL4"/>
    <property type="match status" value="1"/>
</dbReference>
<dbReference type="PROSITE" id="PS50048">
    <property type="entry name" value="ZN2_CY6_FUNGAL_2"/>
    <property type="match status" value="1"/>
</dbReference>
<evidence type="ECO:0000256" key="6">
    <source>
        <dbReference type="ARBA" id="ARBA00023242"/>
    </source>
</evidence>
<dbReference type="InParanoid" id="A0A165AC57"/>
<keyword evidence="7" id="KW-0175">Coiled coil</keyword>
<dbReference type="Pfam" id="PF04082">
    <property type="entry name" value="Fungal_trans"/>
    <property type="match status" value="1"/>
</dbReference>
<comment type="subcellular location">
    <subcellularLocation>
        <location evidence="1">Nucleus</location>
    </subcellularLocation>
</comment>
<dbReference type="SMART" id="SM00066">
    <property type="entry name" value="GAL4"/>
    <property type="match status" value="1"/>
</dbReference>
<feature type="coiled-coil region" evidence="7">
    <location>
        <begin position="60"/>
        <end position="87"/>
    </location>
</feature>
<dbReference type="RefSeq" id="XP_018185793.1">
    <property type="nucleotide sequence ID" value="XM_018336284.1"/>
</dbReference>
<dbReference type="CDD" id="cd12148">
    <property type="entry name" value="fungal_TF_MHR"/>
    <property type="match status" value="1"/>
</dbReference>
<evidence type="ECO:0000259" key="8">
    <source>
        <dbReference type="PROSITE" id="PS50048"/>
    </source>
</evidence>
<keyword evidence="3" id="KW-0805">Transcription regulation</keyword>
<evidence type="ECO:0000256" key="2">
    <source>
        <dbReference type="ARBA" id="ARBA00022723"/>
    </source>
</evidence>
<dbReference type="InterPro" id="IPR001138">
    <property type="entry name" value="Zn2Cys6_DnaBD"/>
</dbReference>
<keyword evidence="6" id="KW-0539">Nucleus</keyword>
<protein>
    <recommendedName>
        <fullName evidence="8">Zn(2)-C6 fungal-type domain-containing protein</fullName>
    </recommendedName>
</protein>
<dbReference type="GO" id="GO:0008270">
    <property type="term" value="F:zinc ion binding"/>
    <property type="evidence" value="ECO:0007669"/>
    <property type="project" value="InterPro"/>
</dbReference>
<dbReference type="Pfam" id="PF00172">
    <property type="entry name" value="Zn_clus"/>
    <property type="match status" value="1"/>
</dbReference>
<keyword evidence="2" id="KW-0479">Metal-binding</keyword>
<evidence type="ECO:0000313" key="9">
    <source>
        <dbReference type="EMBL" id="KZF20238.1"/>
    </source>
</evidence>
<dbReference type="GO" id="GO:0000981">
    <property type="term" value="F:DNA-binding transcription factor activity, RNA polymerase II-specific"/>
    <property type="evidence" value="ECO:0007669"/>
    <property type="project" value="InterPro"/>
</dbReference>
<dbReference type="GeneID" id="28901421"/>
<reference evidence="9 10" key="1">
    <citation type="journal article" date="2016" name="Fungal Biol.">
        <title>The genome of Xylona heveae provides a window into fungal endophytism.</title>
        <authorList>
            <person name="Gazis R."/>
            <person name="Kuo A."/>
            <person name="Riley R."/>
            <person name="LaButti K."/>
            <person name="Lipzen A."/>
            <person name="Lin J."/>
            <person name="Amirebrahimi M."/>
            <person name="Hesse C.N."/>
            <person name="Spatafora J.W."/>
            <person name="Henrissat B."/>
            <person name="Hainaut M."/>
            <person name="Grigoriev I.V."/>
            <person name="Hibbett D.S."/>
        </authorList>
    </citation>
    <scope>NUCLEOTIDE SEQUENCE [LARGE SCALE GENOMIC DNA]</scope>
    <source>
        <strain evidence="9 10">TC161</strain>
    </source>
</reference>
<organism evidence="9 10">
    <name type="scientific">Xylona heveae (strain CBS 132557 / TC161)</name>
    <dbReference type="NCBI Taxonomy" id="1328760"/>
    <lineage>
        <taxon>Eukaryota</taxon>
        <taxon>Fungi</taxon>
        <taxon>Dikarya</taxon>
        <taxon>Ascomycota</taxon>
        <taxon>Pezizomycotina</taxon>
        <taxon>Xylonomycetes</taxon>
        <taxon>Xylonales</taxon>
        <taxon>Xylonaceae</taxon>
        <taxon>Xylona</taxon>
    </lineage>
</organism>
<evidence type="ECO:0000313" key="10">
    <source>
        <dbReference type="Proteomes" id="UP000076632"/>
    </source>
</evidence>
<keyword evidence="4" id="KW-0238">DNA-binding</keyword>
<dbReference type="GO" id="GO:0000976">
    <property type="term" value="F:transcription cis-regulatory region binding"/>
    <property type="evidence" value="ECO:0007669"/>
    <property type="project" value="TreeGrafter"/>
</dbReference>
<feature type="domain" description="Zn(2)-C6 fungal-type" evidence="8">
    <location>
        <begin position="23"/>
        <end position="54"/>
    </location>
</feature>
<dbReference type="GO" id="GO:0006351">
    <property type="term" value="P:DNA-templated transcription"/>
    <property type="evidence" value="ECO:0007669"/>
    <property type="project" value="InterPro"/>
</dbReference>
<dbReference type="PANTHER" id="PTHR31845:SF21">
    <property type="entry name" value="REGULATORY PROTEIN LEU3"/>
    <property type="match status" value="1"/>
</dbReference>
<evidence type="ECO:0000256" key="5">
    <source>
        <dbReference type="ARBA" id="ARBA00023163"/>
    </source>
</evidence>
<dbReference type="InterPro" id="IPR051089">
    <property type="entry name" value="prtT"/>
</dbReference>
<evidence type="ECO:0000256" key="4">
    <source>
        <dbReference type="ARBA" id="ARBA00023125"/>
    </source>
</evidence>
<dbReference type="CDD" id="cd14686">
    <property type="entry name" value="bZIP"/>
    <property type="match status" value="1"/>
</dbReference>
<proteinExistence type="predicted"/>
<dbReference type="InterPro" id="IPR036864">
    <property type="entry name" value="Zn2-C6_fun-type_DNA-bd_sf"/>
</dbReference>
<gene>
    <name evidence="9" type="ORF">L228DRAFT_284967</name>
</gene>
<evidence type="ECO:0000256" key="7">
    <source>
        <dbReference type="SAM" id="Coils"/>
    </source>
</evidence>
<keyword evidence="5" id="KW-0804">Transcription</keyword>
<sequence length="673" mass="75195">MESVESSQSPEAALRPRRRVKQACTECRQQKARCDGYLSQPCSRCRKLAVRCVMSDPFKRENKRQKIAQLEEEARRLRQRLAFESGESTTQRNETKRQTSAFDILTAAAAGFGGDLQSREAVSSGEPSGHPIHGESAVSPAYKVSEASNCRVQSQTRQGEVSAVSTLPRSLDSITLSTKAIDELFYLYFHYLSHYIPILDSSVSPNTYYSESPFLFWVIIAVASRMYNADSNLLHALAPKVLDMAAMLIKSRKAALHTIRGLLLLLTWPMPKGAQNDEASFPLVGALWHMAMHNGLHMPFSSHDPRIKLGEAELKQRAELWIFCTITYQRSCSLVGQSPVLPNSRKQKALVAYLPAPLKLLWKLHSIYTSCCAALLENGLEDMTGDQERAMDIILRIFESQITDTEDEISSDMDRVYYDIALLTVQVFHFFKNPPETTQSPPIPLISLFNTSCRLIDDISSIDQENIFIPKTMTQYFRLAIITAACSLLRIVRGVSAHFFDTDAARTYVFKVVDLLKSASSASEDSYRYSISLSQLWNSQKAFKKPDGSPYTTLRIRARLALSPVYDAVWWWREEFGRPAGDTGIYLRNDAPSPGSTAGRPNALQLMGSPSIHSASYLEPQTFSALSANDPFLSDFGFGPYDFAFDSAAFFPLDMPYELTSGPFPLDANGVAM</sequence>
<dbReference type="Proteomes" id="UP000076632">
    <property type="component" value="Unassembled WGS sequence"/>
</dbReference>